<evidence type="ECO:0000313" key="3">
    <source>
        <dbReference type="Proteomes" id="UP000594873"/>
    </source>
</evidence>
<evidence type="ECO:0000313" key="2">
    <source>
        <dbReference type="EMBL" id="QPQ54840.1"/>
    </source>
</evidence>
<dbReference type="RefSeq" id="WP_200971505.1">
    <property type="nucleotide sequence ID" value="NZ_CP065592.1"/>
</dbReference>
<dbReference type="KEGG" id="sflv:IC614_11035"/>
<gene>
    <name evidence="2" type="ORF">IC614_11035</name>
</gene>
<dbReference type="EMBL" id="CP065592">
    <property type="protein sequence ID" value="QPQ54840.1"/>
    <property type="molecule type" value="Genomic_DNA"/>
</dbReference>
<organism evidence="2 3">
    <name type="scientific">Allosphingosinicella flava</name>
    <dbReference type="NCBI Taxonomy" id="2771430"/>
    <lineage>
        <taxon>Bacteria</taxon>
        <taxon>Pseudomonadati</taxon>
        <taxon>Pseudomonadota</taxon>
        <taxon>Alphaproteobacteria</taxon>
        <taxon>Sphingomonadales</taxon>
        <taxon>Sphingomonadaceae</taxon>
        <taxon>Allosphingosinicella</taxon>
    </lineage>
</organism>
<keyword evidence="1" id="KW-0472">Membrane</keyword>
<dbReference type="Proteomes" id="UP000594873">
    <property type="component" value="Chromosome"/>
</dbReference>
<name>A0A7T2GJ68_9SPHN</name>
<evidence type="ECO:0000256" key="1">
    <source>
        <dbReference type="SAM" id="Phobius"/>
    </source>
</evidence>
<keyword evidence="1" id="KW-1133">Transmembrane helix</keyword>
<dbReference type="AlphaFoldDB" id="A0A7T2GJ68"/>
<reference evidence="2 3" key="1">
    <citation type="submission" date="2020-11" db="EMBL/GenBank/DDBJ databases">
        <title>Genome seq and assembly of Sphingosinicella sp.</title>
        <authorList>
            <person name="Chhetri G."/>
        </authorList>
    </citation>
    <scope>NUCLEOTIDE SEQUENCE [LARGE SCALE GENOMIC DNA]</scope>
    <source>
        <strain evidence="2 3">UDD2</strain>
    </source>
</reference>
<protein>
    <submittedName>
        <fullName evidence="2">Uncharacterized protein</fullName>
    </submittedName>
</protein>
<feature type="transmembrane region" description="Helical" evidence="1">
    <location>
        <begin position="63"/>
        <end position="86"/>
    </location>
</feature>
<accession>A0A7T2GJ68</accession>
<feature type="transmembrane region" description="Helical" evidence="1">
    <location>
        <begin position="31"/>
        <end position="51"/>
    </location>
</feature>
<keyword evidence="3" id="KW-1185">Reference proteome</keyword>
<proteinExistence type="predicted"/>
<sequence>MRRGPAVMAVLGVWATNQILGFGLLGYPWTPYALAFGVALGAGSLAALVVARRAGLTGAGISPARVAAASGLGFIVYETSLFALALTIGGTETFAPRIVLQIAVNEGLWLAGLLAFYALLRRTAPGRFGSLPAFRLA</sequence>
<keyword evidence="1" id="KW-0812">Transmembrane</keyword>
<feature type="transmembrane region" description="Helical" evidence="1">
    <location>
        <begin position="98"/>
        <end position="120"/>
    </location>
</feature>